<proteinExistence type="predicted"/>
<comment type="caution">
    <text evidence="1">The sequence shown here is derived from an EMBL/GenBank/DDBJ whole genome shotgun (WGS) entry which is preliminary data.</text>
</comment>
<protein>
    <submittedName>
        <fullName evidence="1">Uncharacterized protein</fullName>
    </submittedName>
</protein>
<name>A0A0F9LPV2_9ZZZZ</name>
<dbReference type="AlphaFoldDB" id="A0A0F9LPV2"/>
<sequence length="117" mass="12378">MPVSEVYSNDNSGNRVPAMVECANPVAASGITLTIASSGADYTQTLVAGQMYVITFVGTAGKVMLASITGVTSTAANIEWIFMANVNYIFRMPYGSTTLYFEANEGSKVAYVRKLAG</sequence>
<organism evidence="1">
    <name type="scientific">marine sediment metagenome</name>
    <dbReference type="NCBI Taxonomy" id="412755"/>
    <lineage>
        <taxon>unclassified sequences</taxon>
        <taxon>metagenomes</taxon>
        <taxon>ecological metagenomes</taxon>
    </lineage>
</organism>
<dbReference type="EMBL" id="LAZR01010545">
    <property type="protein sequence ID" value="KKM66375.1"/>
    <property type="molecule type" value="Genomic_DNA"/>
</dbReference>
<reference evidence="1" key="1">
    <citation type="journal article" date="2015" name="Nature">
        <title>Complex archaea that bridge the gap between prokaryotes and eukaryotes.</title>
        <authorList>
            <person name="Spang A."/>
            <person name="Saw J.H."/>
            <person name="Jorgensen S.L."/>
            <person name="Zaremba-Niedzwiedzka K."/>
            <person name="Martijn J."/>
            <person name="Lind A.E."/>
            <person name="van Eijk R."/>
            <person name="Schleper C."/>
            <person name="Guy L."/>
            <person name="Ettema T.J."/>
        </authorList>
    </citation>
    <scope>NUCLEOTIDE SEQUENCE</scope>
</reference>
<gene>
    <name evidence="1" type="ORF">LCGC14_1481790</name>
</gene>
<evidence type="ECO:0000313" key="1">
    <source>
        <dbReference type="EMBL" id="KKM66375.1"/>
    </source>
</evidence>
<accession>A0A0F9LPV2</accession>